<gene>
    <name evidence="6" type="ORF">PECAL_4P17210</name>
</gene>
<evidence type="ECO:0000256" key="1">
    <source>
        <dbReference type="ARBA" id="ARBA00022443"/>
    </source>
</evidence>
<feature type="compositionally biased region" description="Basic and acidic residues" evidence="4">
    <location>
        <begin position="279"/>
        <end position="294"/>
    </location>
</feature>
<feature type="domain" description="SH3" evidence="5">
    <location>
        <begin position="788"/>
        <end position="850"/>
    </location>
</feature>
<feature type="compositionally biased region" description="Basic residues" evidence="4">
    <location>
        <begin position="378"/>
        <end position="389"/>
    </location>
</feature>
<feature type="compositionally biased region" description="Basic and acidic residues" evidence="4">
    <location>
        <begin position="192"/>
        <end position="202"/>
    </location>
</feature>
<dbReference type="InterPro" id="IPR001452">
    <property type="entry name" value="SH3_domain"/>
</dbReference>
<feature type="region of interest" description="Disordered" evidence="4">
    <location>
        <begin position="352"/>
        <end position="484"/>
    </location>
</feature>
<sequence length="863" mass="95565">MAERQPLTSEQRKEIAKRRREKAAAAALEPELAAIAEDSVPETKIGGTKPPKRKTGPSIADLNPMEEILINREEANKQLQEVELMRRRMVARAEDIERRAMDRKLSAARYAAAKQELEAAAASSHPTARSSHPTSRTDPMASSRAVSEYSYPASQYSSESDMARVNRPAGRVSSPDAVPALNLFPHGSRFTKPSEDQRDRARATAAVERAKRKPSEEVKAKARQAAEARRMRDLEQASLSRPSLEQGSLSRPSLEQGSLSRPSVASGSLAQPSIASDMAVKHNLQEASVSERRAEELARRAKLVREVERAQADVAATAERVSTRARNEVDDEFGATPLHPEVEACRKMWARPNDMNADSTSSEDENKPVPTRVPPSVLRRKMKQRKAKRVQREAKKAEASAPQDDTRALREYVQTATERVSGGDASKALNTATAEVARARREAEQLAQQARQLRQESSSDESSESEYSDGPGMDAALRKRQEDDLKKARREAAYADLETKRALAKARVQEEMERVKFIRRSIAEKNLQDTKAQEAEAAKKDAKQQKKAVETIKMIAKKRAASPVKPRAPVKQVPTDAELLSGEVAAFFIREPPREQLRFLKFALEPEQKKDLPAVAVAFRHANKPEQVMHDRTFDNAVLVEHICLDLEHQHVAYLRPYCLLLGVLIGRKPNLRKALLMGVVKTLNARMKGREKETFAKTPTLIAQSMDACRELMMRLVWGKSQGQLRDSWNPERLSAKAEVARAQKKDVTAPAPAPAPAASPDAASVKESASYWNKRKAAEGIEVDRGPLCRIKARRAHVPTEAMEMRMRKGDTLIVKRDELDGEPGWIFATKGGDAGYVPRACLVGDNSPDRSVSFAAGAAA</sequence>
<evidence type="ECO:0000256" key="3">
    <source>
        <dbReference type="SAM" id="Coils"/>
    </source>
</evidence>
<feature type="region of interest" description="Disordered" evidence="4">
    <location>
        <begin position="1"/>
        <end position="22"/>
    </location>
</feature>
<dbReference type="PROSITE" id="PS50002">
    <property type="entry name" value="SH3"/>
    <property type="match status" value="1"/>
</dbReference>
<feature type="region of interest" description="Disordered" evidence="4">
    <location>
        <begin position="107"/>
        <end position="294"/>
    </location>
</feature>
<dbReference type="OrthoDB" id="10686343at2759"/>
<reference evidence="6" key="1">
    <citation type="submission" date="2021-11" db="EMBL/GenBank/DDBJ databases">
        <authorList>
            <consortium name="Genoscope - CEA"/>
            <person name="William W."/>
        </authorList>
    </citation>
    <scope>NUCLEOTIDE SEQUENCE</scope>
</reference>
<feature type="region of interest" description="Disordered" evidence="4">
    <location>
        <begin position="742"/>
        <end position="766"/>
    </location>
</feature>
<evidence type="ECO:0000256" key="4">
    <source>
        <dbReference type="SAM" id="MobiDB-lite"/>
    </source>
</evidence>
<feature type="region of interest" description="Disordered" evidence="4">
    <location>
        <begin position="310"/>
        <end position="338"/>
    </location>
</feature>
<organism evidence="6 7">
    <name type="scientific">Pelagomonas calceolata</name>
    <dbReference type="NCBI Taxonomy" id="35677"/>
    <lineage>
        <taxon>Eukaryota</taxon>
        <taxon>Sar</taxon>
        <taxon>Stramenopiles</taxon>
        <taxon>Ochrophyta</taxon>
        <taxon>Pelagophyceae</taxon>
        <taxon>Pelagomonadales</taxon>
        <taxon>Pelagomonadaceae</taxon>
        <taxon>Pelagomonas</taxon>
    </lineage>
</organism>
<feature type="compositionally biased region" description="Low complexity" evidence="4">
    <location>
        <begin position="107"/>
        <end position="122"/>
    </location>
</feature>
<feature type="region of interest" description="Disordered" evidence="4">
    <location>
        <begin position="34"/>
        <end position="64"/>
    </location>
</feature>
<dbReference type="EMBL" id="CAKKNE010000004">
    <property type="protein sequence ID" value="CAH0374442.1"/>
    <property type="molecule type" value="Genomic_DNA"/>
</dbReference>
<evidence type="ECO:0000313" key="6">
    <source>
        <dbReference type="EMBL" id="CAH0374442.1"/>
    </source>
</evidence>
<dbReference type="SMART" id="SM00326">
    <property type="entry name" value="SH3"/>
    <property type="match status" value="1"/>
</dbReference>
<accession>A0A8J2SV76</accession>
<evidence type="ECO:0000256" key="2">
    <source>
        <dbReference type="PROSITE-ProRule" id="PRU00192"/>
    </source>
</evidence>
<feature type="coiled-coil region" evidence="3">
    <location>
        <begin position="65"/>
        <end position="99"/>
    </location>
</feature>
<name>A0A8J2SV76_9STRA</name>
<feature type="compositionally biased region" description="Polar residues" evidence="4">
    <location>
        <begin position="124"/>
        <end position="137"/>
    </location>
</feature>
<dbReference type="InterPro" id="IPR036028">
    <property type="entry name" value="SH3-like_dom_sf"/>
</dbReference>
<keyword evidence="1 2" id="KW-0728">SH3 domain</keyword>
<comment type="caution">
    <text evidence="6">The sequence shown here is derived from an EMBL/GenBank/DDBJ whole genome shotgun (WGS) entry which is preliminary data.</text>
</comment>
<evidence type="ECO:0000259" key="5">
    <source>
        <dbReference type="PROSITE" id="PS50002"/>
    </source>
</evidence>
<dbReference type="AlphaFoldDB" id="A0A8J2SV76"/>
<feature type="compositionally biased region" description="Polar residues" evidence="4">
    <location>
        <begin position="237"/>
        <end position="274"/>
    </location>
</feature>
<feature type="compositionally biased region" description="Low complexity" evidence="4">
    <location>
        <begin position="445"/>
        <end position="456"/>
    </location>
</feature>
<feature type="compositionally biased region" description="Acidic residues" evidence="4">
    <location>
        <begin position="458"/>
        <end position="467"/>
    </location>
</feature>
<protein>
    <recommendedName>
        <fullName evidence="5">SH3 domain-containing protein</fullName>
    </recommendedName>
</protein>
<proteinExistence type="predicted"/>
<dbReference type="SUPFAM" id="SSF50044">
    <property type="entry name" value="SH3-domain"/>
    <property type="match status" value="1"/>
</dbReference>
<evidence type="ECO:0000313" key="7">
    <source>
        <dbReference type="Proteomes" id="UP000789595"/>
    </source>
</evidence>
<feature type="compositionally biased region" description="Basic and acidic residues" evidence="4">
    <location>
        <begin position="213"/>
        <end position="235"/>
    </location>
</feature>
<dbReference type="Proteomes" id="UP000789595">
    <property type="component" value="Unassembled WGS sequence"/>
</dbReference>
<feature type="compositionally biased region" description="Basic and acidic residues" evidence="4">
    <location>
        <begin position="390"/>
        <end position="410"/>
    </location>
</feature>
<keyword evidence="3" id="KW-0175">Coiled coil</keyword>
<keyword evidence="7" id="KW-1185">Reference proteome</keyword>
<dbReference type="Pfam" id="PF14604">
    <property type="entry name" value="SH3_9"/>
    <property type="match status" value="1"/>
</dbReference>